<accession>A0A6S4Q164</accession>
<organism evidence="1">
    <name type="scientific">Vibrio vulnificus</name>
    <dbReference type="NCBI Taxonomy" id="672"/>
    <lineage>
        <taxon>Bacteria</taxon>
        <taxon>Pseudomonadati</taxon>
        <taxon>Pseudomonadota</taxon>
        <taxon>Gammaproteobacteria</taxon>
        <taxon>Vibrionales</taxon>
        <taxon>Vibrionaceae</taxon>
        <taxon>Vibrio</taxon>
    </lineage>
</organism>
<name>A0A6S4Q164_VIBVL</name>
<dbReference type="GO" id="GO:0016853">
    <property type="term" value="F:isomerase activity"/>
    <property type="evidence" value="ECO:0007669"/>
    <property type="project" value="UniProtKB-KW"/>
</dbReference>
<dbReference type="EMBL" id="AB609751">
    <property type="protein sequence ID" value="BBE38881.1"/>
    <property type="molecule type" value="Genomic_DNA"/>
</dbReference>
<dbReference type="AlphaFoldDB" id="A0A6S4Q164"/>
<proteinExistence type="predicted"/>
<keyword evidence="1" id="KW-0413">Isomerase</keyword>
<reference evidence="1" key="1">
    <citation type="submission" date="2011-01" db="EMBL/GenBank/DDBJ databases">
        <title>Evolutionary Significance of Chromosomal Super-Integrons in Vibrio vulnificus Strains.</title>
        <authorList>
            <person name="Shu H.Y."/>
            <person name="Wu K.M."/>
            <person name="Liu T.T."/>
            <person name="Liu Y.M."/>
            <person name="Liao T.L."/>
            <person name="Hor L.I."/>
            <person name="Tsai S.F."/>
            <person name="Chen C.Y."/>
        </authorList>
    </citation>
    <scope>NUCLEOTIDE SEQUENCE</scope>
    <source>
        <strain evidence="1">CECT4999</strain>
    </source>
</reference>
<sequence>MGKRNEYFSKFGISTITFTDEELKDVDSCFSVIAKYLSERGVEKKNLSNSISNINGLFDELSL</sequence>
<evidence type="ECO:0000313" key="1">
    <source>
        <dbReference type="EMBL" id="BBE38881.1"/>
    </source>
</evidence>
<protein>
    <submittedName>
        <fullName evidence="1">Type IIA topoisomerase, A subunit</fullName>
    </submittedName>
</protein>